<evidence type="ECO:0000313" key="3">
    <source>
        <dbReference type="Proteomes" id="UP000642829"/>
    </source>
</evidence>
<feature type="transmembrane region" description="Helical" evidence="1">
    <location>
        <begin position="161"/>
        <end position="180"/>
    </location>
</feature>
<dbReference type="Proteomes" id="UP000642829">
    <property type="component" value="Unassembled WGS sequence"/>
</dbReference>
<keyword evidence="1" id="KW-0812">Transmembrane</keyword>
<feature type="transmembrane region" description="Helical" evidence="1">
    <location>
        <begin position="246"/>
        <end position="275"/>
    </location>
</feature>
<feature type="transmembrane region" description="Helical" evidence="1">
    <location>
        <begin position="129"/>
        <end position="149"/>
    </location>
</feature>
<accession>A0A8J3DJF4</accession>
<evidence type="ECO:0000256" key="1">
    <source>
        <dbReference type="SAM" id="Phobius"/>
    </source>
</evidence>
<organism evidence="2 3">
    <name type="scientific">Cerasicoccus arenae</name>
    <dbReference type="NCBI Taxonomy" id="424488"/>
    <lineage>
        <taxon>Bacteria</taxon>
        <taxon>Pseudomonadati</taxon>
        <taxon>Verrucomicrobiota</taxon>
        <taxon>Opitutia</taxon>
        <taxon>Puniceicoccales</taxon>
        <taxon>Cerasicoccaceae</taxon>
        <taxon>Cerasicoccus</taxon>
    </lineage>
</organism>
<dbReference type="RefSeq" id="WP_189516588.1">
    <property type="nucleotide sequence ID" value="NZ_BMXG01000023.1"/>
</dbReference>
<keyword evidence="1" id="KW-0472">Membrane</keyword>
<gene>
    <name evidence="2" type="ORF">GCM10007047_29310</name>
</gene>
<protein>
    <submittedName>
        <fullName evidence="2">Uncharacterized protein</fullName>
    </submittedName>
</protein>
<feature type="transmembrane region" description="Helical" evidence="1">
    <location>
        <begin position="7"/>
        <end position="27"/>
    </location>
</feature>
<proteinExistence type="predicted"/>
<reference evidence="2" key="1">
    <citation type="journal article" date="2014" name="Int. J. Syst. Evol. Microbiol.">
        <title>Complete genome sequence of Corynebacterium casei LMG S-19264T (=DSM 44701T), isolated from a smear-ripened cheese.</title>
        <authorList>
            <consortium name="US DOE Joint Genome Institute (JGI-PGF)"/>
            <person name="Walter F."/>
            <person name="Albersmeier A."/>
            <person name="Kalinowski J."/>
            <person name="Ruckert C."/>
        </authorList>
    </citation>
    <scope>NUCLEOTIDE SEQUENCE</scope>
    <source>
        <strain evidence="2">KCTC 12870</strain>
    </source>
</reference>
<dbReference type="EMBL" id="BMXG01000023">
    <property type="protein sequence ID" value="GHC10147.1"/>
    <property type="molecule type" value="Genomic_DNA"/>
</dbReference>
<comment type="caution">
    <text evidence="2">The sequence shown here is derived from an EMBL/GenBank/DDBJ whole genome shotgun (WGS) entry which is preliminary data.</text>
</comment>
<keyword evidence="3" id="KW-1185">Reference proteome</keyword>
<evidence type="ECO:0000313" key="2">
    <source>
        <dbReference type="EMBL" id="GHC10147.1"/>
    </source>
</evidence>
<sequence length="323" mass="36244">MASKARAIIFGRLAIVAFIFTLLALVLRGPLDSWINNVALGQLDYTNQQYLEESFDDASRLFLILTGVKSVLAVVEGSEVGVGFGLEIGDIVQGVYDYVDFAWKIVLWATMIIVMTRMLLEVSQFLDQWLLALALGSMLFYLVAVWFMPRRRAMARVLRDATFFCTILSVAAYVIVPLAVSGGAFLSTEITQSRVIEAEGNLTVLNAELNERFSDIEKAEGIFSKAAKVKDATSALTSFLAERTSALFWDVITVSAAYLFDTVIFPLGLFFVLFWMTRLIGRYAFGLRRGQVFREDMDTLMGRYWTQRPTPIDARKKPEPDVD</sequence>
<feature type="transmembrane region" description="Helical" evidence="1">
    <location>
        <begin position="98"/>
        <end position="117"/>
    </location>
</feature>
<reference evidence="2" key="2">
    <citation type="submission" date="2020-09" db="EMBL/GenBank/DDBJ databases">
        <authorList>
            <person name="Sun Q."/>
            <person name="Kim S."/>
        </authorList>
    </citation>
    <scope>NUCLEOTIDE SEQUENCE</scope>
    <source>
        <strain evidence="2">KCTC 12870</strain>
    </source>
</reference>
<keyword evidence="1" id="KW-1133">Transmembrane helix</keyword>
<name>A0A8J3DJF4_9BACT</name>
<dbReference type="AlphaFoldDB" id="A0A8J3DJF4"/>